<evidence type="ECO:0000256" key="1">
    <source>
        <dbReference type="SAM" id="SignalP"/>
    </source>
</evidence>
<accession>A0A6M1PJN1</accession>
<feature type="signal peptide" evidence="1">
    <location>
        <begin position="1"/>
        <end position="22"/>
    </location>
</feature>
<feature type="chain" id="PRO_5039210613" description="Lipoprotein" evidence="1">
    <location>
        <begin position="23"/>
        <end position="180"/>
    </location>
</feature>
<dbReference type="AlphaFoldDB" id="A0A6M1PJN1"/>
<dbReference type="EMBL" id="JAAKGU010000006">
    <property type="protein sequence ID" value="NGM83777.1"/>
    <property type="molecule type" value="Genomic_DNA"/>
</dbReference>
<evidence type="ECO:0000313" key="2">
    <source>
        <dbReference type="EMBL" id="NGM83777.1"/>
    </source>
</evidence>
<name>A0A6M1PJN1_9BACL</name>
<keyword evidence="3" id="KW-1185">Reference proteome</keyword>
<reference evidence="2 3" key="1">
    <citation type="submission" date="2020-02" db="EMBL/GenBank/DDBJ databases">
        <authorList>
            <person name="Gao J."/>
            <person name="Sun J."/>
        </authorList>
    </citation>
    <scope>NUCLEOTIDE SEQUENCE [LARGE SCALE GENOMIC DNA]</scope>
    <source>
        <strain evidence="2 3">7124</strain>
    </source>
</reference>
<comment type="caution">
    <text evidence="2">The sequence shown here is derived from an EMBL/GenBank/DDBJ whole genome shotgun (WGS) entry which is preliminary data.</text>
</comment>
<organism evidence="2 3">
    <name type="scientific">Paenibacillus apii</name>
    <dbReference type="NCBI Taxonomy" id="1850370"/>
    <lineage>
        <taxon>Bacteria</taxon>
        <taxon>Bacillati</taxon>
        <taxon>Bacillota</taxon>
        <taxon>Bacilli</taxon>
        <taxon>Bacillales</taxon>
        <taxon>Paenibacillaceae</taxon>
        <taxon>Paenibacillus</taxon>
    </lineage>
</organism>
<evidence type="ECO:0000313" key="3">
    <source>
        <dbReference type="Proteomes" id="UP000480151"/>
    </source>
</evidence>
<dbReference type="Proteomes" id="UP000480151">
    <property type="component" value="Unassembled WGS sequence"/>
</dbReference>
<keyword evidence="1" id="KW-0732">Signal</keyword>
<protein>
    <recommendedName>
        <fullName evidence="4">Lipoprotein</fullName>
    </recommendedName>
</protein>
<proteinExistence type="predicted"/>
<sequence length="180" mass="20750">MNKFSTILLLLLFMLCVLPGCTSDVIDTPEYKGKHIVIGIIGEPPTIREGNVSFKKMDFTQLKELHSLSEYDAVFISKENLPEAAGQEYAKIYKTARLPFFFIQSKKSYLPFTNEELSYDEVPDLSSDTYATGYFQYKDKFQYWGYGLYNDKLNSPNIEDVYTRIFETIESIGKYVNAET</sequence>
<evidence type="ECO:0008006" key="4">
    <source>
        <dbReference type="Google" id="ProtNLM"/>
    </source>
</evidence>
<dbReference type="RefSeq" id="WP_165099643.1">
    <property type="nucleotide sequence ID" value="NZ_JAAKGU010000006.1"/>
</dbReference>
<gene>
    <name evidence="2" type="ORF">G5B47_15250</name>
</gene>